<protein>
    <submittedName>
        <fullName evidence="2">Uncharacterized protein</fullName>
    </submittedName>
</protein>
<reference evidence="2" key="1">
    <citation type="submission" date="2013-05" db="EMBL/GenBank/DDBJ databases">
        <authorList>
            <person name="Yim A.K.Y."/>
            <person name="Chan T.F."/>
            <person name="Ji K.M."/>
            <person name="Liu X.Y."/>
            <person name="Zhou J.W."/>
            <person name="Li R.Q."/>
            <person name="Yang K.Y."/>
            <person name="Li J."/>
            <person name="Li M."/>
            <person name="Law P.T.W."/>
            <person name="Wu Y.L."/>
            <person name="Cai Z.L."/>
            <person name="Qin H."/>
            <person name="Bao Y."/>
            <person name="Leung R.K.K."/>
            <person name="Ng P.K.S."/>
            <person name="Zou J."/>
            <person name="Zhong X.J."/>
            <person name="Ran P.X."/>
            <person name="Zhong N.S."/>
            <person name="Liu Z.G."/>
            <person name="Tsui S.K.W."/>
        </authorList>
    </citation>
    <scope>NUCLEOTIDE SEQUENCE</scope>
    <source>
        <strain evidence="2">Derf</strain>
        <tissue evidence="2">Whole organism</tissue>
    </source>
</reference>
<dbReference type="Proteomes" id="UP000790347">
    <property type="component" value="Unassembled WGS sequence"/>
</dbReference>
<reference evidence="2" key="2">
    <citation type="journal article" date="2022" name="Res Sq">
        <title>Comparative Genomics Reveals Insights into the Divergent Evolution of Astigmatic Mites and Household Pest Adaptations.</title>
        <authorList>
            <person name="Xiong Q."/>
            <person name="Wan A.T.-Y."/>
            <person name="Liu X.-Y."/>
            <person name="Fung C.S.-H."/>
            <person name="Xiao X."/>
            <person name="Malainual N."/>
            <person name="Hou J."/>
            <person name="Wang L."/>
            <person name="Wang M."/>
            <person name="Yang K."/>
            <person name="Cui Y."/>
            <person name="Leung E."/>
            <person name="Nong W."/>
            <person name="Shin S.-K."/>
            <person name="Au S."/>
            <person name="Jeong K.Y."/>
            <person name="Chew F.T."/>
            <person name="Hui J."/>
            <person name="Leung T.F."/>
            <person name="Tungtrongchitr A."/>
            <person name="Zhong N."/>
            <person name="Liu Z."/>
            <person name="Tsui S."/>
        </authorList>
    </citation>
    <scope>NUCLEOTIDE SEQUENCE</scope>
    <source>
        <strain evidence="2">Derf</strain>
        <tissue evidence="2">Whole organism</tissue>
    </source>
</reference>
<accession>A0A922I6D8</accession>
<proteinExistence type="predicted"/>
<evidence type="ECO:0000256" key="1">
    <source>
        <dbReference type="SAM" id="MobiDB-lite"/>
    </source>
</evidence>
<name>A0A922I6D8_DERFA</name>
<feature type="compositionally biased region" description="Polar residues" evidence="1">
    <location>
        <begin position="53"/>
        <end position="63"/>
    </location>
</feature>
<evidence type="ECO:0000313" key="3">
    <source>
        <dbReference type="Proteomes" id="UP000790347"/>
    </source>
</evidence>
<dbReference type="EMBL" id="ASGP02000002">
    <property type="protein sequence ID" value="KAH9522961.1"/>
    <property type="molecule type" value="Genomic_DNA"/>
</dbReference>
<sequence length="63" mass="6760">MFLSPSPSNAAPKSYGPLRILSTRSAAYVRFGSGWWPPKSGRGSQRMAASALAPSSCTMIRRT</sequence>
<dbReference type="AlphaFoldDB" id="A0A922I6D8"/>
<evidence type="ECO:0000313" key="2">
    <source>
        <dbReference type="EMBL" id="KAH9522961.1"/>
    </source>
</evidence>
<keyword evidence="3" id="KW-1185">Reference proteome</keyword>
<organism evidence="2 3">
    <name type="scientific">Dermatophagoides farinae</name>
    <name type="common">American house dust mite</name>
    <dbReference type="NCBI Taxonomy" id="6954"/>
    <lineage>
        <taxon>Eukaryota</taxon>
        <taxon>Metazoa</taxon>
        <taxon>Ecdysozoa</taxon>
        <taxon>Arthropoda</taxon>
        <taxon>Chelicerata</taxon>
        <taxon>Arachnida</taxon>
        <taxon>Acari</taxon>
        <taxon>Acariformes</taxon>
        <taxon>Sarcoptiformes</taxon>
        <taxon>Astigmata</taxon>
        <taxon>Psoroptidia</taxon>
        <taxon>Analgoidea</taxon>
        <taxon>Pyroglyphidae</taxon>
        <taxon>Dermatophagoidinae</taxon>
        <taxon>Dermatophagoides</taxon>
    </lineage>
</organism>
<gene>
    <name evidence="2" type="ORF">DERF_006515</name>
</gene>
<feature type="region of interest" description="Disordered" evidence="1">
    <location>
        <begin position="39"/>
        <end position="63"/>
    </location>
</feature>
<comment type="caution">
    <text evidence="2">The sequence shown here is derived from an EMBL/GenBank/DDBJ whole genome shotgun (WGS) entry which is preliminary data.</text>
</comment>